<name>A0A418PPV6_9BACT</name>
<dbReference type="EMBL" id="QXML01000007">
    <property type="protein sequence ID" value="RIW14112.1"/>
    <property type="molecule type" value="Genomic_DNA"/>
</dbReference>
<accession>A0A418PPV6</accession>
<protein>
    <submittedName>
        <fullName evidence="1">Uncharacterized protein</fullName>
    </submittedName>
</protein>
<sequence length="123" mass="14213">MAGRTPYKIQALGLFPIFQFDFSGSMKTIFVKNGEFRNKPLVLLEFPFDHQLKELVKPEYKTRTASRLSINHGMTLRNADRSALRTIRYMQDAGHSLLKYIYNLDLNTNKGDSAELSELSRRL</sequence>
<comment type="caution">
    <text evidence="1">The sequence shown here is derived from an EMBL/GenBank/DDBJ whole genome shotgun (WGS) entry which is preliminary data.</text>
</comment>
<proteinExistence type="predicted"/>
<dbReference type="Proteomes" id="UP000283522">
    <property type="component" value="Unassembled WGS sequence"/>
</dbReference>
<reference evidence="1 2" key="1">
    <citation type="submission" date="2018-09" db="EMBL/GenBank/DDBJ databases">
        <authorList>
            <person name="Wang X."/>
            <person name="Du Z."/>
        </authorList>
    </citation>
    <scope>NUCLEOTIDE SEQUENCE [LARGE SCALE GENOMIC DNA]</scope>
    <source>
        <strain evidence="1 2">N3</strain>
    </source>
</reference>
<gene>
    <name evidence="1" type="ORF">D0X99_15025</name>
</gene>
<keyword evidence="2" id="KW-1185">Reference proteome</keyword>
<evidence type="ECO:0000313" key="2">
    <source>
        <dbReference type="Proteomes" id="UP000283522"/>
    </source>
</evidence>
<evidence type="ECO:0000313" key="1">
    <source>
        <dbReference type="EMBL" id="RIW14112.1"/>
    </source>
</evidence>
<organism evidence="1 2">
    <name type="scientific">Algoriphagus lacus</name>
    <dbReference type="NCBI Taxonomy" id="2056311"/>
    <lineage>
        <taxon>Bacteria</taxon>
        <taxon>Pseudomonadati</taxon>
        <taxon>Bacteroidota</taxon>
        <taxon>Cytophagia</taxon>
        <taxon>Cytophagales</taxon>
        <taxon>Cyclobacteriaceae</taxon>
        <taxon>Algoriphagus</taxon>
    </lineage>
</organism>
<dbReference type="AlphaFoldDB" id="A0A418PPV6"/>